<reference evidence="4" key="1">
    <citation type="submission" date="2017-10" db="EMBL/GenBank/DDBJ databases">
        <title>Rapid genome shrinkage in a self-fertile nematode reveals novel sperm competition proteins.</title>
        <authorList>
            <person name="Yin D."/>
            <person name="Schwarz E.M."/>
            <person name="Thomas C.G."/>
            <person name="Felde R.L."/>
            <person name="Korf I.F."/>
            <person name="Cutter A.D."/>
            <person name="Schartner C.M."/>
            <person name="Ralston E.J."/>
            <person name="Meyer B.J."/>
            <person name="Haag E.S."/>
        </authorList>
    </citation>
    <scope>NUCLEOTIDE SEQUENCE [LARGE SCALE GENOMIC DNA]</scope>
    <source>
        <strain evidence="4">JU1422</strain>
    </source>
</reference>
<feature type="coiled-coil region" evidence="1">
    <location>
        <begin position="38"/>
        <end position="65"/>
    </location>
</feature>
<name>A0A2G5T0J6_9PELO</name>
<organism evidence="3 4">
    <name type="scientific">Caenorhabditis nigoni</name>
    <dbReference type="NCBI Taxonomy" id="1611254"/>
    <lineage>
        <taxon>Eukaryota</taxon>
        <taxon>Metazoa</taxon>
        <taxon>Ecdysozoa</taxon>
        <taxon>Nematoda</taxon>
        <taxon>Chromadorea</taxon>
        <taxon>Rhabditida</taxon>
        <taxon>Rhabditina</taxon>
        <taxon>Rhabditomorpha</taxon>
        <taxon>Rhabditoidea</taxon>
        <taxon>Rhabditidae</taxon>
        <taxon>Peloderinae</taxon>
        <taxon>Caenorhabditis</taxon>
    </lineage>
</organism>
<feature type="region of interest" description="Disordered" evidence="2">
    <location>
        <begin position="217"/>
        <end position="252"/>
    </location>
</feature>
<evidence type="ECO:0000256" key="1">
    <source>
        <dbReference type="SAM" id="Coils"/>
    </source>
</evidence>
<evidence type="ECO:0000313" key="4">
    <source>
        <dbReference type="Proteomes" id="UP000230233"/>
    </source>
</evidence>
<dbReference type="EMBL" id="PDUG01000006">
    <property type="protein sequence ID" value="PIC20641.1"/>
    <property type="molecule type" value="Genomic_DNA"/>
</dbReference>
<dbReference type="AlphaFoldDB" id="A0A2G5T0J6"/>
<dbReference type="OrthoDB" id="10333854at2759"/>
<evidence type="ECO:0000256" key="2">
    <source>
        <dbReference type="SAM" id="MobiDB-lite"/>
    </source>
</evidence>
<keyword evidence="4" id="KW-1185">Reference proteome</keyword>
<accession>A0A2G5T0J6</accession>
<protein>
    <submittedName>
        <fullName evidence="3">Uncharacterized protein</fullName>
    </submittedName>
</protein>
<sequence>MFDIDISEGVERNCCFCGNTFLENIGEHQNQCPDQLSLSQYEVKKRILERQLDNMTNQNEMAVSMLCGGDTVPVKNELGEDFCHGCATYEQHKKDNCLNMTRVEAFKALLPKMRYDWLNIKYQLVNAKYAHDIEKAEREAETMRSNENGQLGPWTFGFMPSSSSSHPTESGVEDRNETVADRLKKQKEQDAKRRRALNRAMAETMFEVFVRKTEAELNASERSNPTGRCKRLCLKPPSPRSLPKHNEQECTH</sequence>
<feature type="compositionally biased region" description="Basic and acidic residues" evidence="2">
    <location>
        <begin position="172"/>
        <end position="191"/>
    </location>
</feature>
<gene>
    <name evidence="3" type="primary">Cnig_chr_X.g25765</name>
    <name evidence="3" type="ORF">B9Z55_025765</name>
</gene>
<dbReference type="Proteomes" id="UP000230233">
    <property type="component" value="Chromosome X"/>
</dbReference>
<keyword evidence="1" id="KW-0175">Coiled coil</keyword>
<feature type="region of interest" description="Disordered" evidence="2">
    <location>
        <begin position="158"/>
        <end position="195"/>
    </location>
</feature>
<comment type="caution">
    <text evidence="3">The sequence shown here is derived from an EMBL/GenBank/DDBJ whole genome shotgun (WGS) entry which is preliminary data.</text>
</comment>
<evidence type="ECO:0000313" key="3">
    <source>
        <dbReference type="EMBL" id="PIC20641.1"/>
    </source>
</evidence>
<proteinExistence type="predicted"/>